<dbReference type="Gramene" id="TVU39806">
    <property type="protein sequence ID" value="TVU39806"/>
    <property type="gene ID" value="EJB05_13246"/>
</dbReference>
<feature type="region of interest" description="Disordered" evidence="4">
    <location>
        <begin position="1"/>
        <end position="44"/>
    </location>
</feature>
<dbReference type="OrthoDB" id="784522at2759"/>
<feature type="binding site" description="axial binding residue" evidence="2">
    <location>
        <position position="147"/>
    </location>
    <ligand>
        <name>heme</name>
        <dbReference type="ChEBI" id="CHEBI:30413"/>
    </ligand>
    <ligandPart>
        <name>Fe</name>
        <dbReference type="ChEBI" id="CHEBI:18248"/>
    </ligandPart>
</feature>
<dbReference type="InterPro" id="IPR001128">
    <property type="entry name" value="Cyt_P450"/>
</dbReference>
<dbReference type="InterPro" id="IPR036396">
    <property type="entry name" value="Cyt_P450_sf"/>
</dbReference>
<proteinExistence type="inferred from homology"/>
<keyword evidence="2 3" id="KW-0349">Heme</keyword>
<dbReference type="SUPFAM" id="SSF48264">
    <property type="entry name" value="Cytochrome P450"/>
    <property type="match status" value="1"/>
</dbReference>
<evidence type="ECO:0000256" key="1">
    <source>
        <dbReference type="ARBA" id="ARBA00010617"/>
    </source>
</evidence>
<keyword evidence="3" id="KW-0560">Oxidoreductase</keyword>
<evidence type="ECO:0000256" key="4">
    <source>
        <dbReference type="SAM" id="MobiDB-lite"/>
    </source>
</evidence>
<dbReference type="Gene3D" id="1.10.630.10">
    <property type="entry name" value="Cytochrome P450"/>
    <property type="match status" value="1"/>
</dbReference>
<keyword evidence="6" id="KW-1185">Reference proteome</keyword>
<dbReference type="GO" id="GO:0016705">
    <property type="term" value="F:oxidoreductase activity, acting on paired donors, with incorporation or reduction of molecular oxygen"/>
    <property type="evidence" value="ECO:0007669"/>
    <property type="project" value="InterPro"/>
</dbReference>
<keyword evidence="3" id="KW-0503">Monooxygenase</keyword>
<dbReference type="PRINTS" id="PR00385">
    <property type="entry name" value="P450"/>
</dbReference>
<protein>
    <submittedName>
        <fullName evidence="5">Uncharacterized protein</fullName>
    </submittedName>
</protein>
<evidence type="ECO:0000313" key="6">
    <source>
        <dbReference type="Proteomes" id="UP000324897"/>
    </source>
</evidence>
<dbReference type="PANTHER" id="PTHR47950">
    <property type="entry name" value="CYTOCHROME P450, FAMILY 76, SUBFAMILY C, POLYPEPTIDE 5-RELATED"/>
    <property type="match status" value="1"/>
</dbReference>
<comment type="similarity">
    <text evidence="1 3">Belongs to the cytochrome P450 family.</text>
</comment>
<dbReference type="GO" id="GO:0005506">
    <property type="term" value="F:iron ion binding"/>
    <property type="evidence" value="ECO:0007669"/>
    <property type="project" value="InterPro"/>
</dbReference>
<organism evidence="5 6">
    <name type="scientific">Eragrostis curvula</name>
    <name type="common">weeping love grass</name>
    <dbReference type="NCBI Taxonomy" id="38414"/>
    <lineage>
        <taxon>Eukaryota</taxon>
        <taxon>Viridiplantae</taxon>
        <taxon>Streptophyta</taxon>
        <taxon>Embryophyta</taxon>
        <taxon>Tracheophyta</taxon>
        <taxon>Spermatophyta</taxon>
        <taxon>Magnoliopsida</taxon>
        <taxon>Liliopsida</taxon>
        <taxon>Poales</taxon>
        <taxon>Poaceae</taxon>
        <taxon>PACMAD clade</taxon>
        <taxon>Chloridoideae</taxon>
        <taxon>Eragrostideae</taxon>
        <taxon>Eragrostidinae</taxon>
        <taxon>Eragrostis</taxon>
    </lineage>
</organism>
<reference evidence="5 6" key="1">
    <citation type="journal article" date="2019" name="Sci. Rep.">
        <title>A high-quality genome of Eragrostis curvula grass provides insights into Poaceae evolution and supports new strategies to enhance forage quality.</title>
        <authorList>
            <person name="Carballo J."/>
            <person name="Santos B.A.C.M."/>
            <person name="Zappacosta D."/>
            <person name="Garbus I."/>
            <person name="Selva J.P."/>
            <person name="Gallo C.A."/>
            <person name="Diaz A."/>
            <person name="Albertini E."/>
            <person name="Caccamo M."/>
            <person name="Echenique V."/>
        </authorList>
    </citation>
    <scope>NUCLEOTIDE SEQUENCE [LARGE SCALE GENOMIC DNA]</scope>
    <source>
        <strain evidence="6">cv. Victoria</strain>
        <tissue evidence="5">Leaf</tissue>
    </source>
</reference>
<dbReference type="EMBL" id="RWGY01000007">
    <property type="protein sequence ID" value="TVU39806.1"/>
    <property type="molecule type" value="Genomic_DNA"/>
</dbReference>
<evidence type="ECO:0000313" key="5">
    <source>
        <dbReference type="EMBL" id="TVU39806.1"/>
    </source>
</evidence>
<dbReference type="Proteomes" id="UP000324897">
    <property type="component" value="Chromosome 4"/>
</dbReference>
<dbReference type="Pfam" id="PF00067">
    <property type="entry name" value="p450"/>
    <property type="match status" value="1"/>
</dbReference>
<dbReference type="GO" id="GO:0004497">
    <property type="term" value="F:monooxygenase activity"/>
    <property type="evidence" value="ECO:0007669"/>
    <property type="project" value="UniProtKB-KW"/>
</dbReference>
<evidence type="ECO:0000256" key="2">
    <source>
        <dbReference type="PIRSR" id="PIRSR602401-1"/>
    </source>
</evidence>
<comment type="cofactor">
    <cofactor evidence="2">
        <name>heme</name>
        <dbReference type="ChEBI" id="CHEBI:30413"/>
    </cofactor>
</comment>
<gene>
    <name evidence="5" type="ORF">EJB05_13246</name>
</gene>
<dbReference type="PROSITE" id="PS00086">
    <property type="entry name" value="CYTOCHROME_P450"/>
    <property type="match status" value="1"/>
</dbReference>
<keyword evidence="2 3" id="KW-0408">Iron</keyword>
<comment type="caution">
    <text evidence="5">The sequence shown here is derived from an EMBL/GenBank/DDBJ whole genome shotgun (WGS) entry which is preliminary data.</text>
</comment>
<sequence length="205" mass="22863">MQRKKHNLEHSRVDNGRATTTPTHTEKVAGGAQDGSGLQDTHVEHSDVDRLPYLRAVIRETLRLHTVVPLVPNKAKEMVEIHGHTVPKGCTVLVNIWAVHHDAAVWPEPDSFMPERFLPPLRRDQETGFLGTTVFDLIPFSAGRRVCLGLPLATRMVHAMLGSLMHRFEWTLTPEAKENGVDMSEKLGVTLSMATPLQAIAKEYV</sequence>
<dbReference type="PANTHER" id="PTHR47950:SF7">
    <property type="entry name" value="OS12G0196700 PROTEIN"/>
    <property type="match status" value="1"/>
</dbReference>
<feature type="non-terminal residue" evidence="5">
    <location>
        <position position="1"/>
    </location>
</feature>
<dbReference type="GO" id="GO:0020037">
    <property type="term" value="F:heme binding"/>
    <property type="evidence" value="ECO:0007669"/>
    <property type="project" value="InterPro"/>
</dbReference>
<evidence type="ECO:0000256" key="3">
    <source>
        <dbReference type="RuleBase" id="RU000461"/>
    </source>
</evidence>
<dbReference type="InterPro" id="IPR002401">
    <property type="entry name" value="Cyt_P450_E_grp-I"/>
</dbReference>
<dbReference type="AlphaFoldDB" id="A0A5J9VVZ1"/>
<name>A0A5J9VVZ1_9POAL</name>
<keyword evidence="2 3" id="KW-0479">Metal-binding</keyword>
<accession>A0A5J9VVZ1</accession>
<dbReference type="PRINTS" id="PR00463">
    <property type="entry name" value="EP450I"/>
</dbReference>
<dbReference type="InterPro" id="IPR017972">
    <property type="entry name" value="Cyt_P450_CS"/>
</dbReference>